<dbReference type="RefSeq" id="WP_188654022.1">
    <property type="nucleotide sequence ID" value="NZ_BMIN01000009.1"/>
</dbReference>
<keyword evidence="2" id="KW-0418">Kinase</keyword>
<keyword evidence="3" id="KW-1185">Reference proteome</keyword>
<name>A0ABQ1Q5Y0_9BACI</name>
<dbReference type="NCBIfam" id="NF005807">
    <property type="entry name" value="PRK07667.1"/>
    <property type="match status" value="1"/>
</dbReference>
<reference evidence="3" key="1">
    <citation type="journal article" date="2019" name="Int. J. Syst. Evol. Microbiol.">
        <title>The Global Catalogue of Microorganisms (GCM) 10K type strain sequencing project: providing services to taxonomists for standard genome sequencing and annotation.</title>
        <authorList>
            <consortium name="The Broad Institute Genomics Platform"/>
            <consortium name="The Broad Institute Genome Sequencing Center for Infectious Disease"/>
            <person name="Wu L."/>
            <person name="Ma J."/>
        </authorList>
    </citation>
    <scope>NUCLEOTIDE SEQUENCE [LARGE SCALE GENOMIC DNA]</scope>
    <source>
        <strain evidence="3">CGMCC 1.15353</strain>
    </source>
</reference>
<evidence type="ECO:0000313" key="2">
    <source>
        <dbReference type="EMBL" id="GGD15445.1"/>
    </source>
</evidence>
<gene>
    <name evidence="2" type="ORF">GCM10011389_23920</name>
</gene>
<feature type="domain" description="Phosphoribulokinase/uridine kinase" evidence="1">
    <location>
        <begin position="18"/>
        <end position="152"/>
    </location>
</feature>
<evidence type="ECO:0000313" key="3">
    <source>
        <dbReference type="Proteomes" id="UP000642571"/>
    </source>
</evidence>
<dbReference type="Proteomes" id="UP000642571">
    <property type="component" value="Unassembled WGS sequence"/>
</dbReference>
<dbReference type="InterPro" id="IPR027417">
    <property type="entry name" value="P-loop_NTPase"/>
</dbReference>
<dbReference type="InterPro" id="IPR006083">
    <property type="entry name" value="PRK/URK"/>
</dbReference>
<sequence length="193" mass="22886">MLDFNQLKGSSKEKGRSVIGIDGLSRSGKTTFAEKVKAQLDEEEIASTIIHLDHHIVERHKRYQTGLNPWMEYYHLQWEVKQLRDELFRKLTTASSLTLPFYYSSKDECRDEIINLPTDGVVIVEGVFLQRNAWRQYLDYVFYIECPRKTRFSRESEHTKADLGKFQQRYWKAEEYYMDTIQPLSKADQVLFT</sequence>
<organism evidence="2 3">
    <name type="scientific">Pontibacillus salipaludis</name>
    <dbReference type="NCBI Taxonomy" id="1697394"/>
    <lineage>
        <taxon>Bacteria</taxon>
        <taxon>Bacillati</taxon>
        <taxon>Bacillota</taxon>
        <taxon>Bacilli</taxon>
        <taxon>Bacillales</taxon>
        <taxon>Bacillaceae</taxon>
        <taxon>Pontibacillus</taxon>
    </lineage>
</organism>
<keyword evidence="2" id="KW-0808">Transferase</keyword>
<proteinExistence type="predicted"/>
<dbReference type="Gene3D" id="3.40.50.300">
    <property type="entry name" value="P-loop containing nucleotide triphosphate hydrolases"/>
    <property type="match status" value="1"/>
</dbReference>
<evidence type="ECO:0000259" key="1">
    <source>
        <dbReference type="Pfam" id="PF00485"/>
    </source>
</evidence>
<dbReference type="SUPFAM" id="SSF52540">
    <property type="entry name" value="P-loop containing nucleoside triphosphate hydrolases"/>
    <property type="match status" value="1"/>
</dbReference>
<dbReference type="GO" id="GO:0016301">
    <property type="term" value="F:kinase activity"/>
    <property type="evidence" value="ECO:0007669"/>
    <property type="project" value="UniProtKB-KW"/>
</dbReference>
<dbReference type="EMBL" id="BMIN01000009">
    <property type="protein sequence ID" value="GGD15445.1"/>
    <property type="molecule type" value="Genomic_DNA"/>
</dbReference>
<accession>A0ABQ1Q5Y0</accession>
<protein>
    <submittedName>
        <fullName evidence="2">Uridine kinase</fullName>
    </submittedName>
</protein>
<comment type="caution">
    <text evidence="2">The sequence shown here is derived from an EMBL/GenBank/DDBJ whole genome shotgun (WGS) entry which is preliminary data.</text>
</comment>
<dbReference type="Pfam" id="PF00485">
    <property type="entry name" value="PRK"/>
    <property type="match status" value="1"/>
</dbReference>